<dbReference type="Proteomes" id="UP000253891">
    <property type="component" value="Unassembled WGS sequence"/>
</dbReference>
<keyword evidence="1" id="KW-0067">ATP-binding</keyword>
<accession>A0A0K8MIL1</accession>
<evidence type="ECO:0000313" key="1">
    <source>
        <dbReference type="EMBL" id="GAO99719.1"/>
    </source>
</evidence>
<keyword evidence="1" id="KW-0378">Hydrolase</keyword>
<name>A0A0K8MIL1_9LACO</name>
<dbReference type="AlphaFoldDB" id="A0A0K8MIL1"/>
<keyword evidence="2" id="KW-1185">Reference proteome</keyword>
<organism evidence="1 2">
    <name type="scientific">Fructobacillus ficulneus</name>
    <dbReference type="NCBI Taxonomy" id="157463"/>
    <lineage>
        <taxon>Bacteria</taxon>
        <taxon>Bacillati</taxon>
        <taxon>Bacillota</taxon>
        <taxon>Bacilli</taxon>
        <taxon>Lactobacillales</taxon>
        <taxon>Lactobacillaceae</taxon>
        <taxon>Fructobacillus</taxon>
    </lineage>
</organism>
<evidence type="ECO:0000313" key="2">
    <source>
        <dbReference type="Proteomes" id="UP000253891"/>
    </source>
</evidence>
<dbReference type="GO" id="GO:0004386">
    <property type="term" value="F:helicase activity"/>
    <property type="evidence" value="ECO:0007669"/>
    <property type="project" value="UniProtKB-KW"/>
</dbReference>
<keyword evidence="1" id="KW-0347">Helicase</keyword>
<gene>
    <name evidence="1" type="primary">rexB</name>
    <name evidence="1" type="ORF">FFIC_232070</name>
</gene>
<proteinExistence type="predicted"/>
<dbReference type="EMBL" id="DF968000">
    <property type="protein sequence ID" value="GAO99719.1"/>
    <property type="molecule type" value="Genomic_DNA"/>
</dbReference>
<reference evidence="1 2" key="1">
    <citation type="journal article" date="2015" name="BMC Genomics">
        <title>Comparative genomics of Fructobacillus spp. and Leuconostoc spp. reveals niche-specific evolution of Fructobacillus spp.</title>
        <authorList>
            <person name="Endo A."/>
            <person name="Tanizawa Y."/>
            <person name="Tanaka N."/>
            <person name="Maeno S."/>
            <person name="Kumar H."/>
            <person name="Shiwa Y."/>
            <person name="Okada S."/>
            <person name="Yoshikawa H."/>
            <person name="Dicks L."/>
            <person name="Nakagawa J."/>
            <person name="Arita M."/>
        </authorList>
    </citation>
    <scope>NUCLEOTIDE SEQUENCE [LARGE SCALE GENOMIC DNA]</scope>
    <source>
        <strain evidence="1 2">JCM 12225</strain>
    </source>
</reference>
<sequence>MDKVGGAFFAPITPSAISLADFRGDIDELLAGRLASPSFKYRGLAVNQTEYLDELERLSPKEGAAFYQVKLTKDGVPTANSDTIDPDDLALLMKRNRDLLAQAGQQIQAGHFPIRPVKSALQYSAFKDVIRFDKILGDRYQIPEMTGSKKEILKQLRENEDRDNG</sequence>
<protein>
    <submittedName>
        <fullName evidence="1">ATP-dependent helicase/deoxyribonuclease subunit B</fullName>
    </submittedName>
</protein>
<keyword evidence="1" id="KW-0547">Nucleotide-binding</keyword>
<dbReference type="STRING" id="157463.GCA_001047075_00638"/>